<organism evidence="2 3">
    <name type="scientific">Parastrongyloides trichosuri</name>
    <name type="common">Possum-specific nematode worm</name>
    <dbReference type="NCBI Taxonomy" id="131310"/>
    <lineage>
        <taxon>Eukaryota</taxon>
        <taxon>Metazoa</taxon>
        <taxon>Ecdysozoa</taxon>
        <taxon>Nematoda</taxon>
        <taxon>Chromadorea</taxon>
        <taxon>Rhabditida</taxon>
        <taxon>Tylenchina</taxon>
        <taxon>Panagrolaimomorpha</taxon>
        <taxon>Strongyloidoidea</taxon>
        <taxon>Strongyloididae</taxon>
        <taxon>Parastrongyloides</taxon>
    </lineage>
</organism>
<evidence type="ECO:0000259" key="1">
    <source>
        <dbReference type="Pfam" id="PF00135"/>
    </source>
</evidence>
<name>A0A0N4ZS02_PARTI</name>
<keyword evidence="2" id="KW-1185">Reference proteome</keyword>
<dbReference type="Pfam" id="PF00135">
    <property type="entry name" value="COesterase"/>
    <property type="match status" value="1"/>
</dbReference>
<dbReference type="PANTHER" id="PTHR44590:SF3">
    <property type="entry name" value="CARBOXYLESTERASE TYPE B DOMAIN-CONTAINING PROTEIN"/>
    <property type="match status" value="1"/>
</dbReference>
<dbReference type="AlphaFoldDB" id="A0A0N4ZS02"/>
<dbReference type="Proteomes" id="UP000038045">
    <property type="component" value="Unplaced"/>
</dbReference>
<protein>
    <submittedName>
        <fullName evidence="3">COesterase domain-containing protein</fullName>
    </submittedName>
</protein>
<evidence type="ECO:0000313" key="3">
    <source>
        <dbReference type="WBParaSite" id="PTRK_0001128400.1"/>
    </source>
</evidence>
<sequence length="612" mass="70941">MGCTTGKPYCDCNTSTKSERHCDNHSICVNTIYGIVAGFQYTTKEGYNTDVFLGIPFAKPPVGELRFKKPEIPEKWEGILEAFHYKSRSIQKPHIIADFLLKDSISEDCLYLNIVTPSSSVLSNRKYPVMVFIHGGSYYSNCASRYHYSKCASYIVKNDVIFITIQYRLGYLGYFYTGDESCHSNIGLWDQYYALKWINENIEFFNGDPNNITVIGQSAGASSADLLSLSPYSRDLFKKCVLFGGNANALWAVAEKDKIVNICRRKALELGFKRNGKKDNDAWSLDDNTQMISYLRNIPAHMFALSKPFYLDNETIYENCIDFGPVVDGEILPKTPYELRAEIEPKPTLMGICKYEGLLFVAFTKVKDPHVLYNKLIQGQKRRFKKRGIHLEEEDISKILGYDKNEKDKQKCMKKVVKILGFLGLELPILDYLISRQNLNRKLEKEILKQSNKSMLIKESHAQAPIYLFRFDHYNPKNFVGIKRFFPFIGATHCTELNYFIGVNHLVVPYFRNSDDIIVTNFFTRSITNFAKYGDPNEKQTESTETIIWDPVDLYQKNKEEENYEFCFMKIKPKLEMGKNFGNEYFLKLTKFYRYLKEIEIKLEKLDMPQHI</sequence>
<dbReference type="Gene3D" id="3.40.50.1820">
    <property type="entry name" value="alpha/beta hydrolase"/>
    <property type="match status" value="1"/>
</dbReference>
<feature type="domain" description="Carboxylesterase type B" evidence="1">
    <location>
        <begin position="28"/>
        <end position="561"/>
    </location>
</feature>
<evidence type="ECO:0000313" key="2">
    <source>
        <dbReference type="Proteomes" id="UP000038045"/>
    </source>
</evidence>
<proteinExistence type="predicted"/>
<dbReference type="WBParaSite" id="PTRK_0001128400.1">
    <property type="protein sequence ID" value="PTRK_0001128400.1"/>
    <property type="gene ID" value="PTRK_0001128400"/>
</dbReference>
<dbReference type="InterPro" id="IPR019819">
    <property type="entry name" value="Carboxylesterase_B_CS"/>
</dbReference>
<dbReference type="PROSITE" id="PS00941">
    <property type="entry name" value="CARBOXYLESTERASE_B_2"/>
    <property type="match status" value="1"/>
</dbReference>
<dbReference type="ESTHER" id="parti-a0a0n4zs02">
    <property type="family name" value="Carb_B_Nematoda"/>
</dbReference>
<dbReference type="SUPFAM" id="SSF53474">
    <property type="entry name" value="alpha/beta-Hydrolases"/>
    <property type="match status" value="1"/>
</dbReference>
<dbReference type="PANTHER" id="PTHR44590">
    <property type="entry name" value="CARBOXYLIC ESTER HYDROLASE-RELATED"/>
    <property type="match status" value="1"/>
</dbReference>
<reference evidence="3" key="1">
    <citation type="submission" date="2017-02" db="UniProtKB">
        <authorList>
            <consortium name="WormBaseParasite"/>
        </authorList>
    </citation>
    <scope>IDENTIFICATION</scope>
</reference>
<accession>A0A0N4ZS02</accession>
<dbReference type="InterPro" id="IPR002018">
    <property type="entry name" value="CarbesteraseB"/>
</dbReference>
<dbReference type="InterPro" id="IPR029058">
    <property type="entry name" value="AB_hydrolase_fold"/>
</dbReference>
<dbReference type="STRING" id="131310.A0A0N4ZS02"/>